<organism evidence="1 2">
    <name type="scientific">Chitinophaga horti</name>
    <dbReference type="NCBI Taxonomy" id="2920382"/>
    <lineage>
        <taxon>Bacteria</taxon>
        <taxon>Pseudomonadati</taxon>
        <taxon>Bacteroidota</taxon>
        <taxon>Chitinophagia</taxon>
        <taxon>Chitinophagales</taxon>
        <taxon>Chitinophagaceae</taxon>
        <taxon>Chitinophaga</taxon>
    </lineage>
</organism>
<evidence type="ECO:0000313" key="2">
    <source>
        <dbReference type="Proteomes" id="UP001162741"/>
    </source>
</evidence>
<name>A0ABY6J5L6_9BACT</name>
<evidence type="ECO:0000313" key="1">
    <source>
        <dbReference type="EMBL" id="UYQ94958.1"/>
    </source>
</evidence>
<accession>A0ABY6J5L6</accession>
<dbReference type="InterPro" id="IPR025534">
    <property type="entry name" value="DUF4420"/>
</dbReference>
<dbReference type="Proteomes" id="UP001162741">
    <property type="component" value="Chromosome"/>
</dbReference>
<dbReference type="RefSeq" id="WP_264282769.1">
    <property type="nucleotide sequence ID" value="NZ_CP107006.1"/>
</dbReference>
<dbReference type="Pfam" id="PF14390">
    <property type="entry name" value="DUF4420"/>
    <property type="match status" value="1"/>
</dbReference>
<protein>
    <submittedName>
        <fullName evidence="1">PD-(D/E)XK motif protein</fullName>
    </submittedName>
</protein>
<keyword evidence="2" id="KW-1185">Reference proteome</keyword>
<proteinExistence type="predicted"/>
<dbReference type="EMBL" id="CP107006">
    <property type="protein sequence ID" value="UYQ94958.1"/>
    <property type="molecule type" value="Genomic_DNA"/>
</dbReference>
<sequence>MVDVKSLWSDQKPDATIVVRTKIDIPGLNCFVATNNVTGQWLYIMSVSKSLEIPELKSYRFKGIEIFDIELEDRTEITIYLLEDELSDVFALFIQNVVDDIIDVATESDALAKTLKVVEKWKKLFDTINFSGLRVEQQKGLCGELLFINWLLDNQKKIAPVLNGWTGVDFGDKDFVFGATGVEVKLTSSKYPKVSISSERQLDTLNIDELYLVLYIAEEVRQNGFTLNSLISQIRLKIAGSPGELKLFNEKLLVAGYMDDHASYYGKMYALKQMLTFAVTGGFPRITRDILPPGVYDTAYFIELSAAAPFSVLPDEILKKVY</sequence>
<reference evidence="1" key="1">
    <citation type="submission" date="2022-10" db="EMBL/GenBank/DDBJ databases">
        <title>Chitinophaga sp. nov., isolated from soil.</title>
        <authorList>
            <person name="Jeon C.O."/>
        </authorList>
    </citation>
    <scope>NUCLEOTIDE SEQUENCE</scope>
    <source>
        <strain evidence="1">R8</strain>
    </source>
</reference>
<gene>
    <name evidence="1" type="ORF">MKQ68_07605</name>
</gene>